<dbReference type="RefSeq" id="XP_016756287.1">
    <property type="nucleotide sequence ID" value="XM_016902259.1"/>
</dbReference>
<evidence type="ECO:0000313" key="2">
    <source>
        <dbReference type="Proteomes" id="UP000016931"/>
    </source>
</evidence>
<reference evidence="1 2" key="1">
    <citation type="journal article" date="2012" name="PLoS Pathog.">
        <title>Diverse lifestyles and strategies of plant pathogenesis encoded in the genomes of eighteen Dothideomycetes fungi.</title>
        <authorList>
            <person name="Ohm R.A."/>
            <person name="Feau N."/>
            <person name="Henrissat B."/>
            <person name="Schoch C.L."/>
            <person name="Horwitz B.A."/>
            <person name="Barry K.W."/>
            <person name="Condon B.J."/>
            <person name="Copeland A.C."/>
            <person name="Dhillon B."/>
            <person name="Glaser F."/>
            <person name="Hesse C.N."/>
            <person name="Kosti I."/>
            <person name="LaButti K."/>
            <person name="Lindquist E.A."/>
            <person name="Lucas S."/>
            <person name="Salamov A.A."/>
            <person name="Bradshaw R.E."/>
            <person name="Ciuffetti L."/>
            <person name="Hamelin R.C."/>
            <person name="Kema G.H.J."/>
            <person name="Lawrence C."/>
            <person name="Scott J.A."/>
            <person name="Spatafora J.W."/>
            <person name="Turgeon B.G."/>
            <person name="de Wit P.J.G.M."/>
            <person name="Zhong S."/>
            <person name="Goodwin S.B."/>
            <person name="Grigoriev I.V."/>
        </authorList>
    </citation>
    <scope>NUCLEOTIDE SEQUENCE [LARGE SCALE GENOMIC DNA]</scope>
    <source>
        <strain evidence="1 2">SO2202</strain>
    </source>
</reference>
<sequence length="51" mass="5645">MVEPKICYALVSYDKKIFGFQVSISNFWLDQGVCAECDYILLPIGGSVLAV</sequence>
<proteinExistence type="predicted"/>
<dbReference type="GeneID" id="27899396"/>
<dbReference type="Proteomes" id="UP000016931">
    <property type="component" value="Unassembled WGS sequence"/>
</dbReference>
<keyword evidence="2" id="KW-1185">Reference proteome</keyword>
<accession>M3CWW1</accession>
<organism evidence="1 2">
    <name type="scientific">Sphaerulina musiva (strain SO2202)</name>
    <name type="common">Poplar stem canker fungus</name>
    <name type="synonym">Septoria musiva</name>
    <dbReference type="NCBI Taxonomy" id="692275"/>
    <lineage>
        <taxon>Eukaryota</taxon>
        <taxon>Fungi</taxon>
        <taxon>Dikarya</taxon>
        <taxon>Ascomycota</taxon>
        <taxon>Pezizomycotina</taxon>
        <taxon>Dothideomycetes</taxon>
        <taxon>Dothideomycetidae</taxon>
        <taxon>Mycosphaerellales</taxon>
        <taxon>Mycosphaerellaceae</taxon>
        <taxon>Sphaerulina</taxon>
    </lineage>
</organism>
<evidence type="ECO:0000313" key="1">
    <source>
        <dbReference type="EMBL" id="EMF08166.1"/>
    </source>
</evidence>
<dbReference type="EMBL" id="KB456272">
    <property type="protein sequence ID" value="EMF08166.1"/>
    <property type="molecule type" value="Genomic_DNA"/>
</dbReference>
<gene>
    <name evidence="1" type="ORF">SEPMUDRAFT_129135</name>
</gene>
<name>M3CWW1_SPHMS</name>
<protein>
    <submittedName>
        <fullName evidence="1">Uncharacterized protein</fullName>
    </submittedName>
</protein>
<dbReference type="AlphaFoldDB" id="M3CWW1"/>
<dbReference type="HOGENOM" id="CLU_3107928_0_0_1"/>